<dbReference type="InterPro" id="IPR045584">
    <property type="entry name" value="Pilin-like"/>
</dbReference>
<dbReference type="PANTHER" id="PTHR30093">
    <property type="entry name" value="GENERAL SECRETION PATHWAY PROTEIN G"/>
    <property type="match status" value="1"/>
</dbReference>
<dbReference type="NCBIfam" id="TIGR02532">
    <property type="entry name" value="IV_pilin_GFxxxE"/>
    <property type="match status" value="1"/>
</dbReference>
<feature type="domain" description="DUF1559" evidence="1">
    <location>
        <begin position="39"/>
        <end position="364"/>
    </location>
</feature>
<dbReference type="InterPro" id="IPR011453">
    <property type="entry name" value="DUF1559"/>
</dbReference>
<comment type="caution">
    <text evidence="2">The sequence shown here is derived from an EMBL/GenBank/DDBJ whole genome shotgun (WGS) entry which is preliminary data.</text>
</comment>
<dbReference type="EMBL" id="JAMQBK010000025">
    <property type="protein sequence ID" value="MCM2370960.1"/>
    <property type="molecule type" value="Genomic_DNA"/>
</dbReference>
<evidence type="ECO:0000259" key="1">
    <source>
        <dbReference type="Pfam" id="PF07596"/>
    </source>
</evidence>
<name>A0ABT0U308_9BACT</name>
<accession>A0ABT0U308</accession>
<gene>
    <name evidence="2" type="ORF">NB063_10105</name>
</gene>
<evidence type="ECO:0000313" key="2">
    <source>
        <dbReference type="EMBL" id="MCM2370960.1"/>
    </source>
</evidence>
<dbReference type="InterPro" id="IPR012902">
    <property type="entry name" value="N_methyl_site"/>
</dbReference>
<sequence length="399" mass="42329">MKTDSENKIHFKRGFTLVELLVVIAIIGVLVGLLLPAVQAAREAARRMSCSNNFKQIGLALHNYHAAYNQLPIHSGGTDRKSTGLNNFGSLSMLVPITPFMEQQAVWEQVSNPSVERVDGTAQSPPWPAMGPQPWQSQYIPWNTELPGLRCPSDPGKGLPGLGRTNYAACVGDAIYLVHSGGKNRAANWDCDCGASPSAKEQSDSARAVGTANNAAATQARGTNRGFFWMRNKTGFRDVLDGLANTIAMGEAATSLGTNEVVGDAVTVGAIAMMTNPKACDAAIDPSRPQFVTGTIIERGHRWAHSTLSFTAVQTIRPPNSVSCFWNTADASHGYGTVSSRHQGGAHILMGDGAVRFITDSIEAGTQTAAPAGAGQQSTYGLWGALGTRASKEVIDSEF</sequence>
<dbReference type="SUPFAM" id="SSF54523">
    <property type="entry name" value="Pili subunits"/>
    <property type="match status" value="1"/>
</dbReference>
<dbReference type="Pfam" id="PF07596">
    <property type="entry name" value="SBP_bac_10"/>
    <property type="match status" value="1"/>
</dbReference>
<dbReference type="Pfam" id="PF07963">
    <property type="entry name" value="N_methyl"/>
    <property type="match status" value="1"/>
</dbReference>
<dbReference type="NCBIfam" id="TIGR04294">
    <property type="entry name" value="pre_pil_HX9DG"/>
    <property type="match status" value="1"/>
</dbReference>
<keyword evidence="3" id="KW-1185">Reference proteome</keyword>
<dbReference type="InterPro" id="IPR027558">
    <property type="entry name" value="Pre_pil_HX9DG_C"/>
</dbReference>
<evidence type="ECO:0000313" key="3">
    <source>
        <dbReference type="Proteomes" id="UP001202961"/>
    </source>
</evidence>
<reference evidence="2 3" key="1">
    <citation type="journal article" date="2022" name="Syst. Appl. Microbiol.">
        <title>Rhodopirellula aestuarii sp. nov., a novel member of the genus Rhodopirellula isolated from brackish sediments collected in the Tagus River estuary, Portugal.</title>
        <authorList>
            <person name="Vitorino I.R."/>
            <person name="Klimek D."/>
            <person name="Calusinska M."/>
            <person name="Lobo-da-Cunha A."/>
            <person name="Vasconcelos V."/>
            <person name="Lage O.M."/>
        </authorList>
    </citation>
    <scope>NUCLEOTIDE SEQUENCE [LARGE SCALE GENOMIC DNA]</scope>
    <source>
        <strain evidence="2 3">ICT_H3.1</strain>
    </source>
</reference>
<dbReference type="RefSeq" id="WP_250928599.1">
    <property type="nucleotide sequence ID" value="NZ_JAMQBK010000025.1"/>
</dbReference>
<dbReference type="PANTHER" id="PTHR30093:SF2">
    <property type="entry name" value="TYPE II SECRETION SYSTEM PROTEIN H"/>
    <property type="match status" value="1"/>
</dbReference>
<dbReference type="Gene3D" id="3.30.700.10">
    <property type="entry name" value="Glycoprotein, Type 4 Pilin"/>
    <property type="match status" value="1"/>
</dbReference>
<protein>
    <submittedName>
        <fullName evidence="2">DUF1559 domain-containing protein</fullName>
    </submittedName>
</protein>
<dbReference type="PROSITE" id="PS00409">
    <property type="entry name" value="PROKAR_NTER_METHYL"/>
    <property type="match status" value="1"/>
</dbReference>
<proteinExistence type="predicted"/>
<dbReference type="Proteomes" id="UP001202961">
    <property type="component" value="Unassembled WGS sequence"/>
</dbReference>
<organism evidence="2 3">
    <name type="scientific">Aporhodopirellula aestuarii</name>
    <dbReference type="NCBI Taxonomy" id="2950107"/>
    <lineage>
        <taxon>Bacteria</taxon>
        <taxon>Pseudomonadati</taxon>
        <taxon>Planctomycetota</taxon>
        <taxon>Planctomycetia</taxon>
        <taxon>Pirellulales</taxon>
        <taxon>Pirellulaceae</taxon>
        <taxon>Aporhodopirellula</taxon>
    </lineage>
</organism>